<dbReference type="PROSITE" id="PS00067">
    <property type="entry name" value="3HCDH"/>
    <property type="match status" value="1"/>
</dbReference>
<dbReference type="GO" id="GO:0070403">
    <property type="term" value="F:NAD+ binding"/>
    <property type="evidence" value="ECO:0007669"/>
    <property type="project" value="InterPro"/>
</dbReference>
<keyword evidence="5" id="KW-0276">Fatty acid metabolism</keyword>
<dbReference type="InterPro" id="IPR006176">
    <property type="entry name" value="3-OHacyl-CoA_DH_NAD-bd"/>
</dbReference>
<dbReference type="InterPro" id="IPR050136">
    <property type="entry name" value="FA_oxidation_alpha_subunit"/>
</dbReference>
<comment type="caution">
    <text evidence="16">The sequence shown here is derived from an EMBL/GenBank/DDBJ whole genome shotgun (WGS) entry which is preliminary data.</text>
</comment>
<evidence type="ECO:0000313" key="16">
    <source>
        <dbReference type="EMBL" id="PXV71546.1"/>
    </source>
</evidence>
<dbReference type="SUPFAM" id="SSF48179">
    <property type="entry name" value="6-phosphogluconate dehydrogenase C-terminal domain-like"/>
    <property type="match status" value="2"/>
</dbReference>
<feature type="domain" description="3-hydroxyacyl-CoA dehydrogenase C-terminal" evidence="14">
    <location>
        <begin position="501"/>
        <end position="597"/>
    </location>
</feature>
<dbReference type="Pfam" id="PF00378">
    <property type="entry name" value="ECH_1"/>
    <property type="match status" value="1"/>
</dbReference>
<comment type="catalytic activity">
    <reaction evidence="13">
        <text>a (3S)-3-hydroxyacyl-CoA + NAD(+) = a 3-oxoacyl-CoA + NADH + H(+)</text>
        <dbReference type="Rhea" id="RHEA:22432"/>
        <dbReference type="ChEBI" id="CHEBI:15378"/>
        <dbReference type="ChEBI" id="CHEBI:57318"/>
        <dbReference type="ChEBI" id="CHEBI:57540"/>
        <dbReference type="ChEBI" id="CHEBI:57945"/>
        <dbReference type="ChEBI" id="CHEBI:90726"/>
        <dbReference type="EC" id="1.1.1.35"/>
    </reaction>
</comment>
<evidence type="ECO:0000313" key="17">
    <source>
        <dbReference type="Proteomes" id="UP000248330"/>
    </source>
</evidence>
<dbReference type="Pfam" id="PF02737">
    <property type="entry name" value="3HCDH_N"/>
    <property type="match status" value="1"/>
</dbReference>
<dbReference type="PANTHER" id="PTHR43612:SF3">
    <property type="entry name" value="TRIFUNCTIONAL ENZYME SUBUNIT ALPHA, MITOCHONDRIAL"/>
    <property type="match status" value="1"/>
</dbReference>
<dbReference type="Gene3D" id="3.90.226.10">
    <property type="entry name" value="2-enoyl-CoA Hydratase, Chain A, domain 1"/>
    <property type="match status" value="1"/>
</dbReference>
<evidence type="ECO:0000256" key="9">
    <source>
        <dbReference type="ARBA" id="ARBA00023098"/>
    </source>
</evidence>
<name>A0A318EPY1_9GAMM</name>
<evidence type="ECO:0000256" key="4">
    <source>
        <dbReference type="ARBA" id="ARBA00012076"/>
    </source>
</evidence>
<keyword evidence="11" id="KW-0456">Lyase</keyword>
<evidence type="ECO:0000256" key="3">
    <source>
        <dbReference type="ARBA" id="ARBA00008750"/>
    </source>
</evidence>
<sequence length="722" mass="77767">MSNGPMYSGQSIRVTALADGLAELCFDRQGDAVNKFDARTVQELKEAGEALAQAKDVKGLIVTSAKDVFIVGADITEFGANFERSEEEIAAWAFEANKVFSAIEDLPFPSCTAINGFALGGGFEMALSTDYRVMAATAQVGFPEVKLGIIPGFGGTVRFPRLTGADNAIEWIAGGGQNKADAALKVHAVDAVVAADKVRDAAIALVQQAIAGKYDWQARRAQKKGPLKLDPIETMMVFGTAIPFVQGQAGKHYPAPVEAVKSIQKAAGKSRDDALKIEGQSFAKVAKTTVADSLVGIFLNDQFLKKKAKGYIKAGKKVEQAAVLGAGIMGGGIAYQSAIKGTPIIMKDIADKALDLGMSEANKLLSKQVSRKKLTPEKAGAILSTIRPTLNYGDFGNVDIVVEAVVENPKIKKSVLAEVEGLVKDGTIIASNTSSISIDDLSTAMKKPENFLGMHFFNPVHRMPLVEVIYGEKTSKEAIATVAAYAAAMGKTPIVVKNCPGFLVNRILFPYFGGWSMLLRDGGDYQKIDKVMEGFGWPMGPAYLQDVVGIDTSHHVGDVLAEGYPDRMSNKEFKSALDVMYEQKRYGQKNGIGFYKYEEDKKGKPVKKVDPQTAELIASVQPNGSKDFGDEEIIDRLMIPMIIETVRCLDEGIVETPTEADMGLIYGIGFPPHRGGALKYADTLGMKTVLEKAANYASLGKLYEPTESMKKMAAEGKRYFPK</sequence>
<evidence type="ECO:0000256" key="13">
    <source>
        <dbReference type="ARBA" id="ARBA00049556"/>
    </source>
</evidence>
<dbReference type="InterPro" id="IPR008927">
    <property type="entry name" value="6-PGluconate_DH-like_C_sf"/>
</dbReference>
<dbReference type="PANTHER" id="PTHR43612">
    <property type="entry name" value="TRIFUNCTIONAL ENZYME SUBUNIT ALPHA"/>
    <property type="match status" value="1"/>
</dbReference>
<dbReference type="GO" id="GO:0004165">
    <property type="term" value="F:delta(3)-delta(2)-enoyl-CoA isomerase activity"/>
    <property type="evidence" value="ECO:0007669"/>
    <property type="project" value="InterPro"/>
</dbReference>
<keyword evidence="6" id="KW-0442">Lipid degradation</keyword>
<dbReference type="GO" id="GO:0036125">
    <property type="term" value="C:fatty acid beta-oxidation multienzyme complex"/>
    <property type="evidence" value="ECO:0007669"/>
    <property type="project" value="InterPro"/>
</dbReference>
<dbReference type="InterPro" id="IPR036291">
    <property type="entry name" value="NAD(P)-bd_dom_sf"/>
</dbReference>
<evidence type="ECO:0000256" key="6">
    <source>
        <dbReference type="ARBA" id="ARBA00022963"/>
    </source>
</evidence>
<dbReference type="EC" id="4.2.1.17" evidence="4"/>
<gene>
    <name evidence="16" type="ORF">C8D93_101598</name>
</gene>
<dbReference type="InterPro" id="IPR029045">
    <property type="entry name" value="ClpP/crotonase-like_dom_sf"/>
</dbReference>
<dbReference type="EMBL" id="QICN01000001">
    <property type="protein sequence ID" value="PXV71546.1"/>
    <property type="molecule type" value="Genomic_DNA"/>
</dbReference>
<dbReference type="GO" id="GO:0008692">
    <property type="term" value="F:3-hydroxybutyryl-CoA epimerase activity"/>
    <property type="evidence" value="ECO:0007669"/>
    <property type="project" value="InterPro"/>
</dbReference>
<dbReference type="NCBIfam" id="TIGR02437">
    <property type="entry name" value="FadB"/>
    <property type="match status" value="1"/>
</dbReference>
<dbReference type="Pfam" id="PF00725">
    <property type="entry name" value="3HCDH"/>
    <property type="match status" value="1"/>
</dbReference>
<dbReference type="GO" id="GO:0004300">
    <property type="term" value="F:enoyl-CoA hydratase activity"/>
    <property type="evidence" value="ECO:0007669"/>
    <property type="project" value="UniProtKB-EC"/>
</dbReference>
<accession>A0A318EPY1</accession>
<dbReference type="FunFam" id="3.40.50.720:FF:000009">
    <property type="entry name" value="Fatty oxidation complex, alpha subunit"/>
    <property type="match status" value="1"/>
</dbReference>
<dbReference type="NCBIfam" id="NF008727">
    <property type="entry name" value="PRK11730.1"/>
    <property type="match status" value="1"/>
</dbReference>
<evidence type="ECO:0000256" key="7">
    <source>
        <dbReference type="ARBA" id="ARBA00023002"/>
    </source>
</evidence>
<evidence type="ECO:0000256" key="12">
    <source>
        <dbReference type="ARBA" id="ARBA00023268"/>
    </source>
</evidence>
<dbReference type="UniPathway" id="UPA00659"/>
<evidence type="ECO:0000256" key="2">
    <source>
        <dbReference type="ARBA" id="ARBA00007005"/>
    </source>
</evidence>
<reference evidence="16 17" key="1">
    <citation type="submission" date="2018-04" db="EMBL/GenBank/DDBJ databases">
        <title>Genomic Encyclopedia of Type Strains, Phase IV (KMG-IV): sequencing the most valuable type-strain genomes for metagenomic binning, comparative biology and taxonomic classification.</title>
        <authorList>
            <person name="Goeker M."/>
        </authorList>
    </citation>
    <scope>NUCLEOTIDE SEQUENCE [LARGE SCALE GENOMIC DNA]</scope>
    <source>
        <strain evidence="16 17">DSM 104150</strain>
    </source>
</reference>
<keyword evidence="8" id="KW-0520">NAD</keyword>
<evidence type="ECO:0000259" key="14">
    <source>
        <dbReference type="Pfam" id="PF00725"/>
    </source>
</evidence>
<evidence type="ECO:0000256" key="11">
    <source>
        <dbReference type="ARBA" id="ARBA00023239"/>
    </source>
</evidence>
<dbReference type="RefSeq" id="WP_110263655.1">
    <property type="nucleotide sequence ID" value="NZ_CAKZQT010000007.1"/>
</dbReference>
<evidence type="ECO:0000256" key="1">
    <source>
        <dbReference type="ARBA" id="ARBA00005005"/>
    </source>
</evidence>
<keyword evidence="7" id="KW-0560">Oxidoreductase</keyword>
<dbReference type="InterPro" id="IPR012799">
    <property type="entry name" value="FadB"/>
</dbReference>
<dbReference type="InterPro" id="IPR006108">
    <property type="entry name" value="3HC_DH_C"/>
</dbReference>
<dbReference type="InterPro" id="IPR001753">
    <property type="entry name" value="Enoyl-CoA_hydra/iso"/>
</dbReference>
<dbReference type="SUPFAM" id="SSF52096">
    <property type="entry name" value="ClpP/crotonase"/>
    <property type="match status" value="1"/>
</dbReference>
<comment type="similarity">
    <text evidence="3">In the N-terminal section; belongs to the enoyl-CoA hydratase/isomerase family.</text>
</comment>
<dbReference type="CDD" id="cd06558">
    <property type="entry name" value="crotonase-like"/>
    <property type="match status" value="1"/>
</dbReference>
<dbReference type="InterPro" id="IPR006180">
    <property type="entry name" value="3-OHacyl-CoA_DH_CS"/>
</dbReference>
<protein>
    <recommendedName>
        <fullName evidence="4">enoyl-CoA hydratase</fullName>
        <ecNumber evidence="4">4.2.1.17</ecNumber>
    </recommendedName>
</protein>
<keyword evidence="17" id="KW-1185">Reference proteome</keyword>
<comment type="pathway">
    <text evidence="1">Lipid metabolism; fatty acid beta-oxidation.</text>
</comment>
<dbReference type="AlphaFoldDB" id="A0A318EPY1"/>
<dbReference type="GO" id="GO:0016509">
    <property type="term" value="F:long-chain (3S)-3-hydroxyacyl-CoA dehydrogenase (NAD+) activity"/>
    <property type="evidence" value="ECO:0007669"/>
    <property type="project" value="TreeGrafter"/>
</dbReference>
<dbReference type="Gene3D" id="3.40.50.720">
    <property type="entry name" value="NAD(P)-binding Rossmann-like Domain"/>
    <property type="match status" value="1"/>
</dbReference>
<dbReference type="GO" id="GO:0006635">
    <property type="term" value="P:fatty acid beta-oxidation"/>
    <property type="evidence" value="ECO:0007669"/>
    <property type="project" value="UniProtKB-UniPathway"/>
</dbReference>
<evidence type="ECO:0000256" key="8">
    <source>
        <dbReference type="ARBA" id="ARBA00023027"/>
    </source>
</evidence>
<proteinExistence type="inferred from homology"/>
<dbReference type="Proteomes" id="UP000248330">
    <property type="component" value="Unassembled WGS sequence"/>
</dbReference>
<keyword evidence="12" id="KW-0511">Multifunctional enzyme</keyword>
<keyword evidence="9" id="KW-0443">Lipid metabolism</keyword>
<comment type="similarity">
    <text evidence="2">In the central section; belongs to the 3-hydroxyacyl-CoA dehydrogenase family.</text>
</comment>
<organism evidence="16 17">
    <name type="scientific">Sinimarinibacterium flocculans</name>
    <dbReference type="NCBI Taxonomy" id="985250"/>
    <lineage>
        <taxon>Bacteria</taxon>
        <taxon>Pseudomonadati</taxon>
        <taxon>Pseudomonadota</taxon>
        <taxon>Gammaproteobacteria</taxon>
        <taxon>Nevskiales</taxon>
        <taxon>Nevskiaceae</taxon>
        <taxon>Sinimarinibacterium</taxon>
    </lineage>
</organism>
<keyword evidence="10 16" id="KW-0413">Isomerase</keyword>
<evidence type="ECO:0000256" key="5">
    <source>
        <dbReference type="ARBA" id="ARBA00022832"/>
    </source>
</evidence>
<evidence type="ECO:0000256" key="10">
    <source>
        <dbReference type="ARBA" id="ARBA00023235"/>
    </source>
</evidence>
<dbReference type="Gene3D" id="1.10.1040.50">
    <property type="match status" value="1"/>
</dbReference>
<feature type="domain" description="3-hydroxyacyl-CoA dehydrogenase NAD binding" evidence="15">
    <location>
        <begin position="321"/>
        <end position="499"/>
    </location>
</feature>
<evidence type="ECO:0000259" key="15">
    <source>
        <dbReference type="Pfam" id="PF02737"/>
    </source>
</evidence>
<dbReference type="OrthoDB" id="5389341at2"/>
<dbReference type="SUPFAM" id="SSF51735">
    <property type="entry name" value="NAD(P)-binding Rossmann-fold domains"/>
    <property type="match status" value="1"/>
</dbReference>